<dbReference type="Proteomes" id="UP001215533">
    <property type="component" value="Plasmid p1_CACC879"/>
</dbReference>
<keyword evidence="2" id="KW-0175">Coiled coil</keyword>
<dbReference type="InterPro" id="IPR007921">
    <property type="entry name" value="CHAP_dom"/>
</dbReference>
<dbReference type="PRINTS" id="PR01852">
    <property type="entry name" value="SIBAPROTEIN"/>
</dbReference>
<dbReference type="EMBL" id="CP117684">
    <property type="protein sequence ID" value="WDC92698.1"/>
    <property type="molecule type" value="Genomic_DNA"/>
</dbReference>
<evidence type="ECO:0000313" key="6">
    <source>
        <dbReference type="EMBL" id="WDC92698.1"/>
    </source>
</evidence>
<evidence type="ECO:0000259" key="5">
    <source>
        <dbReference type="PROSITE" id="PS50911"/>
    </source>
</evidence>
<evidence type="ECO:0000256" key="4">
    <source>
        <dbReference type="SAM" id="SignalP"/>
    </source>
</evidence>
<organism evidence="6 7">
    <name type="scientific">Latilactobacillus curvatus</name>
    <name type="common">Lactobacillus curvatus</name>
    <dbReference type="NCBI Taxonomy" id="28038"/>
    <lineage>
        <taxon>Bacteria</taxon>
        <taxon>Bacillati</taxon>
        <taxon>Bacillota</taxon>
        <taxon>Bacilli</taxon>
        <taxon>Lactobacillales</taxon>
        <taxon>Lactobacillaceae</taxon>
        <taxon>Latilactobacillus</taxon>
    </lineage>
</organism>
<feature type="domain" description="Peptidase C51" evidence="5">
    <location>
        <begin position="272"/>
        <end position="402"/>
    </location>
</feature>
<feature type="region of interest" description="Disordered" evidence="3">
    <location>
        <begin position="233"/>
        <end position="277"/>
    </location>
</feature>
<reference evidence="6" key="1">
    <citation type="submission" date="2023-02" db="EMBL/GenBank/DDBJ databases">
        <title>Complete genome sequence of Lactobacillus curvatus CACC879 isolated from Pig feces.</title>
        <authorList>
            <person name="Park S."/>
            <person name="Park M.A."/>
            <person name="Kim D.-H."/>
            <person name="Kim Y."/>
        </authorList>
    </citation>
    <scope>NUCLEOTIDE SEQUENCE</scope>
    <source>
        <strain evidence="6">Curvatus</strain>
        <plasmid evidence="6">p1_CACC879</plasmid>
    </source>
</reference>
<dbReference type="Gene3D" id="6.10.250.3150">
    <property type="match status" value="1"/>
</dbReference>
<feature type="compositionally biased region" description="Basic and acidic residues" evidence="3">
    <location>
        <begin position="233"/>
        <end position="246"/>
    </location>
</feature>
<accession>A0AAJ5UR21</accession>
<dbReference type="InterPro" id="IPR009148">
    <property type="entry name" value="PcsB-like"/>
</dbReference>
<name>A0AAJ5UR21_LATCU</name>
<protein>
    <submittedName>
        <fullName evidence="6">CHAP domain-containing protein</fullName>
    </submittedName>
</protein>
<gene>
    <name evidence="6" type="ORF">PSR33_08940</name>
</gene>
<dbReference type="Gene3D" id="3.90.1720.10">
    <property type="entry name" value="endopeptidase domain like (from Nostoc punctiforme)"/>
    <property type="match status" value="1"/>
</dbReference>
<dbReference type="AlphaFoldDB" id="A0AAJ5UR21"/>
<dbReference type="SUPFAM" id="SSF54001">
    <property type="entry name" value="Cysteine proteinases"/>
    <property type="match status" value="1"/>
</dbReference>
<proteinExistence type="predicted"/>
<geneLocation type="plasmid" evidence="6 7">
    <name>p1_CACC879</name>
</geneLocation>
<feature type="compositionally biased region" description="Polar residues" evidence="3">
    <location>
        <begin position="259"/>
        <end position="277"/>
    </location>
</feature>
<feature type="coiled-coil region" evidence="2">
    <location>
        <begin position="73"/>
        <end position="100"/>
    </location>
</feature>
<keyword evidence="1 4" id="KW-0732">Signal</keyword>
<dbReference type="Pfam" id="PF05257">
    <property type="entry name" value="CHAP"/>
    <property type="match status" value="1"/>
</dbReference>
<feature type="chain" id="PRO_5042596435" evidence="4">
    <location>
        <begin position="29"/>
        <end position="403"/>
    </location>
</feature>
<dbReference type="Pfam" id="PF24568">
    <property type="entry name" value="CC_PcsB"/>
    <property type="match status" value="1"/>
</dbReference>
<evidence type="ECO:0000256" key="2">
    <source>
        <dbReference type="SAM" id="Coils"/>
    </source>
</evidence>
<evidence type="ECO:0000256" key="1">
    <source>
        <dbReference type="ARBA" id="ARBA00022729"/>
    </source>
</evidence>
<dbReference type="InterPro" id="IPR038765">
    <property type="entry name" value="Papain-like_cys_pep_sf"/>
</dbReference>
<dbReference type="InterPro" id="IPR057309">
    <property type="entry name" value="PcsB_CC"/>
</dbReference>
<feature type="signal peptide" evidence="4">
    <location>
        <begin position="1"/>
        <end position="28"/>
    </location>
</feature>
<evidence type="ECO:0000256" key="3">
    <source>
        <dbReference type="SAM" id="MobiDB-lite"/>
    </source>
</evidence>
<keyword evidence="6" id="KW-0614">Plasmid</keyword>
<evidence type="ECO:0000313" key="7">
    <source>
        <dbReference type="Proteomes" id="UP001215533"/>
    </source>
</evidence>
<dbReference type="PROSITE" id="PS50911">
    <property type="entry name" value="CHAP"/>
    <property type="match status" value="1"/>
</dbReference>
<sequence>MSFKKTITTTIALGLLTASVLSTNVVSAATSSEAQEAITANKNATNDLLKQIESANTEVIGLDQKISTNASKIADQEAAITKANNQIESLSGQITDAQKEVSKRTVVLKKQLVTLQEKSGDAVSGNVYVDFLLNSNDLSDLVSRSFTINKLNQASKEALDDVNSAKAKLSGLKTEQENTKASLVATKTDLEKQKANLESLKSEADQKQTALSQKINDNKDELTALQADFDKASTEEADAAAKKAADDANNANNAKKDTPQPTSIDTPSDNKGGTSVFSGSGKVAGNSAGNSYAWGQCTWYVKSVAPWAGNNWGNGAQWGASAAAAGFTVNHIPAAGAIVSFAGGQMVGSWAADGTYGHVAYVQSYDAAAGTITITQGGMGFSNPAGPNTQTISNAGAFTYIHN</sequence>